<feature type="transmembrane region" description="Helical" evidence="1">
    <location>
        <begin position="82"/>
        <end position="105"/>
    </location>
</feature>
<keyword evidence="1" id="KW-0812">Transmembrane</keyword>
<name>A0A955LWI7_UNCKA</name>
<feature type="transmembrane region" description="Helical" evidence="1">
    <location>
        <begin position="51"/>
        <end position="70"/>
    </location>
</feature>
<keyword evidence="1" id="KW-1133">Transmembrane helix</keyword>
<comment type="caution">
    <text evidence="2">The sequence shown here is derived from an EMBL/GenBank/DDBJ whole genome shotgun (WGS) entry which is preliminary data.</text>
</comment>
<evidence type="ECO:0000256" key="1">
    <source>
        <dbReference type="SAM" id="Phobius"/>
    </source>
</evidence>
<sequence>MDILKKYRWKVINTTVLLISTVVYCWSIMYWQTVCIGQDACSFNFMTGVLLPVKSAALFLCINFFVFLFLPQSYFRRYITRWFWWLFLIAFVVAAITEPVAGSMVGFDRDLVVKGLGISLVAQAFLFVVLTLYKKRKA</sequence>
<reference evidence="2" key="2">
    <citation type="journal article" date="2021" name="Microbiome">
        <title>Successional dynamics and alternative stable states in a saline activated sludge microbial community over 9 years.</title>
        <authorList>
            <person name="Wang Y."/>
            <person name="Ye J."/>
            <person name="Ju F."/>
            <person name="Liu L."/>
            <person name="Boyd J.A."/>
            <person name="Deng Y."/>
            <person name="Parks D.H."/>
            <person name="Jiang X."/>
            <person name="Yin X."/>
            <person name="Woodcroft B.J."/>
            <person name="Tyson G.W."/>
            <person name="Hugenholtz P."/>
            <person name="Polz M.F."/>
            <person name="Zhang T."/>
        </authorList>
    </citation>
    <scope>NUCLEOTIDE SEQUENCE</scope>
    <source>
        <strain evidence="2">HKST-UBA02</strain>
    </source>
</reference>
<evidence type="ECO:0000313" key="3">
    <source>
        <dbReference type="Proteomes" id="UP000699691"/>
    </source>
</evidence>
<keyword evidence="1" id="KW-0472">Membrane</keyword>
<reference evidence="2" key="1">
    <citation type="submission" date="2020-04" db="EMBL/GenBank/DDBJ databases">
        <authorList>
            <person name="Zhang T."/>
        </authorList>
    </citation>
    <scope>NUCLEOTIDE SEQUENCE</scope>
    <source>
        <strain evidence="2">HKST-UBA02</strain>
    </source>
</reference>
<organism evidence="2 3">
    <name type="scientific">candidate division WWE3 bacterium</name>
    <dbReference type="NCBI Taxonomy" id="2053526"/>
    <lineage>
        <taxon>Bacteria</taxon>
        <taxon>Katanobacteria</taxon>
    </lineage>
</organism>
<gene>
    <name evidence="2" type="ORF">KC573_03990</name>
</gene>
<accession>A0A955LWI7</accession>
<proteinExistence type="predicted"/>
<protein>
    <submittedName>
        <fullName evidence="2">Uncharacterized protein</fullName>
    </submittedName>
</protein>
<dbReference type="EMBL" id="JAGQKY010000215">
    <property type="protein sequence ID" value="MCA9397967.1"/>
    <property type="molecule type" value="Genomic_DNA"/>
</dbReference>
<dbReference type="Proteomes" id="UP000699691">
    <property type="component" value="Unassembled WGS sequence"/>
</dbReference>
<feature type="transmembrane region" description="Helical" evidence="1">
    <location>
        <begin position="111"/>
        <end position="133"/>
    </location>
</feature>
<dbReference type="AlphaFoldDB" id="A0A955LWI7"/>
<feature type="transmembrane region" description="Helical" evidence="1">
    <location>
        <begin position="12"/>
        <end position="31"/>
    </location>
</feature>
<evidence type="ECO:0000313" key="2">
    <source>
        <dbReference type="EMBL" id="MCA9397967.1"/>
    </source>
</evidence>